<dbReference type="InterPro" id="IPR002541">
    <property type="entry name" value="Cyt_c_assembly"/>
</dbReference>
<dbReference type="InterPro" id="IPR045062">
    <property type="entry name" value="Cyt_c_biogenesis_CcsA/CcmC"/>
</dbReference>
<feature type="transmembrane region" description="Helical" evidence="6">
    <location>
        <begin position="81"/>
        <end position="101"/>
    </location>
</feature>
<feature type="transmembrane region" description="Helical" evidence="6">
    <location>
        <begin position="187"/>
        <end position="206"/>
    </location>
</feature>
<keyword evidence="3" id="KW-0201">Cytochrome c-type biogenesis</keyword>
<feature type="domain" description="Cytochrome c assembly protein" evidence="7">
    <location>
        <begin position="13"/>
        <end position="162"/>
    </location>
</feature>
<proteinExistence type="predicted"/>
<reference evidence="8 9" key="1">
    <citation type="submission" date="2024-04" db="EMBL/GenBank/DDBJ databases">
        <title>Novel genus in family Flammeovirgaceae.</title>
        <authorList>
            <person name="Nguyen T.H."/>
            <person name="Vuong T.Q."/>
            <person name="Le H."/>
            <person name="Kim S.-G."/>
        </authorList>
    </citation>
    <scope>NUCLEOTIDE SEQUENCE [LARGE SCALE GENOMIC DNA]</scope>
    <source>
        <strain evidence="8 9">JCM 23209</strain>
    </source>
</reference>
<protein>
    <submittedName>
        <fullName evidence="8">Cytochrome c biogenesis protein CcsA</fullName>
    </submittedName>
</protein>
<dbReference type="Proteomes" id="UP001403385">
    <property type="component" value="Unassembled WGS sequence"/>
</dbReference>
<evidence type="ECO:0000256" key="6">
    <source>
        <dbReference type="SAM" id="Phobius"/>
    </source>
</evidence>
<feature type="transmembrane region" description="Helical" evidence="6">
    <location>
        <begin position="113"/>
        <end position="131"/>
    </location>
</feature>
<feature type="transmembrane region" description="Helical" evidence="6">
    <location>
        <begin position="39"/>
        <end position="61"/>
    </location>
</feature>
<dbReference type="PANTHER" id="PTHR30071:SF1">
    <property type="entry name" value="CYTOCHROME B_B6 PROTEIN-RELATED"/>
    <property type="match status" value="1"/>
</dbReference>
<dbReference type="PANTHER" id="PTHR30071">
    <property type="entry name" value="HEME EXPORTER PROTEIN C"/>
    <property type="match status" value="1"/>
</dbReference>
<dbReference type="GO" id="GO:0005886">
    <property type="term" value="C:plasma membrane"/>
    <property type="evidence" value="ECO:0007669"/>
    <property type="project" value="TreeGrafter"/>
</dbReference>
<dbReference type="RefSeq" id="WP_346822507.1">
    <property type="nucleotide sequence ID" value="NZ_JBDKWZ010000010.1"/>
</dbReference>
<gene>
    <name evidence="8" type="primary">ccsA</name>
    <name evidence="8" type="ORF">AAG747_17530</name>
</gene>
<keyword evidence="2 6" id="KW-0812">Transmembrane</keyword>
<evidence type="ECO:0000259" key="7">
    <source>
        <dbReference type="Pfam" id="PF01578"/>
    </source>
</evidence>
<accession>A0AAW9S9T0</accession>
<dbReference type="EMBL" id="JBDKWZ010000010">
    <property type="protein sequence ID" value="MEN7549729.1"/>
    <property type="molecule type" value="Genomic_DNA"/>
</dbReference>
<keyword evidence="9" id="KW-1185">Reference proteome</keyword>
<name>A0AAW9S9T0_9BACT</name>
<dbReference type="GO" id="GO:0020037">
    <property type="term" value="F:heme binding"/>
    <property type="evidence" value="ECO:0007669"/>
    <property type="project" value="InterPro"/>
</dbReference>
<comment type="caution">
    <text evidence="8">The sequence shown here is derived from an EMBL/GenBank/DDBJ whole genome shotgun (WGS) entry which is preliminary data.</text>
</comment>
<comment type="subcellular location">
    <subcellularLocation>
        <location evidence="1">Membrane</location>
        <topology evidence="1">Multi-pass membrane protein</topology>
    </subcellularLocation>
</comment>
<sequence>MKNTWWKVLTVLLLFYTLIGGFLLEVPRLNILNESIRNLYFHVPMWFGMILLLGSSVYYSIKYLNTQEETYDIKASECVNVGLLFGILGILTGMMWAHYTWDQFWSGDPKQNASAVALMVYFAYLILRGAFSDEVQRNRISAIYNIFAYVLFLVLIFILPRMTDSLHPGSGGNPGFNAYDMDSKLRYVFYPAVIGWTLLGVWLVSLRVRLQIIQHKLDTL</sequence>
<evidence type="ECO:0000256" key="2">
    <source>
        <dbReference type="ARBA" id="ARBA00022692"/>
    </source>
</evidence>
<evidence type="ECO:0000313" key="8">
    <source>
        <dbReference type="EMBL" id="MEN7549729.1"/>
    </source>
</evidence>
<evidence type="ECO:0000313" key="9">
    <source>
        <dbReference type="Proteomes" id="UP001403385"/>
    </source>
</evidence>
<evidence type="ECO:0000256" key="1">
    <source>
        <dbReference type="ARBA" id="ARBA00004141"/>
    </source>
</evidence>
<dbReference type="AlphaFoldDB" id="A0AAW9S9T0"/>
<dbReference type="GO" id="GO:0017004">
    <property type="term" value="P:cytochrome complex assembly"/>
    <property type="evidence" value="ECO:0007669"/>
    <property type="project" value="UniProtKB-KW"/>
</dbReference>
<organism evidence="8 9">
    <name type="scientific">Rapidithrix thailandica</name>
    <dbReference type="NCBI Taxonomy" id="413964"/>
    <lineage>
        <taxon>Bacteria</taxon>
        <taxon>Pseudomonadati</taxon>
        <taxon>Bacteroidota</taxon>
        <taxon>Cytophagia</taxon>
        <taxon>Cytophagales</taxon>
        <taxon>Flammeovirgaceae</taxon>
        <taxon>Rapidithrix</taxon>
    </lineage>
</organism>
<evidence type="ECO:0000256" key="3">
    <source>
        <dbReference type="ARBA" id="ARBA00022748"/>
    </source>
</evidence>
<dbReference type="Pfam" id="PF01578">
    <property type="entry name" value="Cytochrom_C_asm"/>
    <property type="match status" value="1"/>
</dbReference>
<keyword evidence="4 6" id="KW-1133">Transmembrane helix</keyword>
<evidence type="ECO:0000256" key="5">
    <source>
        <dbReference type="ARBA" id="ARBA00023136"/>
    </source>
</evidence>
<feature type="transmembrane region" description="Helical" evidence="6">
    <location>
        <begin position="143"/>
        <end position="160"/>
    </location>
</feature>
<evidence type="ECO:0000256" key="4">
    <source>
        <dbReference type="ARBA" id="ARBA00022989"/>
    </source>
</evidence>
<keyword evidence="5 6" id="KW-0472">Membrane</keyword>